<dbReference type="AlphaFoldDB" id="A0A4Z0W7T3"/>
<dbReference type="Gene3D" id="3.40.50.620">
    <property type="entry name" value="HUPs"/>
    <property type="match status" value="1"/>
</dbReference>
<dbReference type="Gene3D" id="3.40.50.300">
    <property type="entry name" value="P-loop containing nucleotide triphosphate hydrolases"/>
    <property type="match status" value="1"/>
</dbReference>
<keyword evidence="2" id="KW-0808">Transferase</keyword>
<dbReference type="PANTHER" id="PTHR37512">
    <property type="entry name" value="TRIFUNCTIONAL NAD BIOSYNTHESIS/REGULATOR PROTEIN NADR"/>
    <property type="match status" value="1"/>
</dbReference>
<dbReference type="EMBL" id="SRMF01000007">
    <property type="protein sequence ID" value="TGG91679.1"/>
    <property type="molecule type" value="Genomic_DNA"/>
</dbReference>
<dbReference type="SUPFAM" id="SSF52374">
    <property type="entry name" value="Nucleotidylyl transferase"/>
    <property type="match status" value="1"/>
</dbReference>
<gene>
    <name evidence="2" type="ORF">E4656_14875</name>
</gene>
<proteinExistence type="predicted"/>
<dbReference type="GO" id="GO:0016740">
    <property type="term" value="F:transferase activity"/>
    <property type="evidence" value="ECO:0007669"/>
    <property type="project" value="UniProtKB-KW"/>
</dbReference>
<accession>A0A4Z0W7T3</accession>
<reference evidence="2 3" key="1">
    <citation type="submission" date="2019-04" db="EMBL/GenBank/DDBJ databases">
        <title>Natronospirillum operosus gen. nov., sp. nov., a haloalkaliphilic satellite isolated from decaying biomass of laboratory culture of cyanobacterium Geitlerinema sp. and proposal of Natronospirillaceae fam. nov. and Saccharospirillaceae fam. nov.</title>
        <authorList>
            <person name="Kevbrin V."/>
            <person name="Boltyanskaya Y."/>
            <person name="Koziaeva V."/>
            <person name="Grouzdev D.S."/>
            <person name="Park M."/>
            <person name="Cho J."/>
        </authorList>
    </citation>
    <scope>NUCLEOTIDE SEQUENCE [LARGE SCALE GENOMIC DNA]</scope>
    <source>
        <strain evidence="2 3">G-116</strain>
    </source>
</reference>
<evidence type="ECO:0000259" key="1">
    <source>
        <dbReference type="Pfam" id="PF13521"/>
    </source>
</evidence>
<sequence>MASGVKTRLEADRKIRRGLALGKYAPFHRGHQLVIETALAEMDEVVVLIYDAPDVTDIPLPVRARWLRELYPALQVIEAWEGPTQVGYTDDIMRAHERYIIDTLGISGITHFYSSEPYGDHISRALGAVDRQVDPTRIKVPISASRIRPHPFRYRDYLDPLVYRDLITKVAVLGAPSTGKTTLCERLAQQFHTLWMPEYGREYWAQHQINRRLSAEQLVDIAEGHLAREEALLLQADHYLFTDTNALTTAQFARHYHGAIPPQLAALADQAATRYDLTLVCAADIPYEDTWDRSGDMQRRAFQQQIIADLKQREIPFTLLQGTVEARAAQVAEILRHFRKYRNPPQPKENVVA</sequence>
<dbReference type="RefSeq" id="WP_135484090.1">
    <property type="nucleotide sequence ID" value="NZ_SRMF01000007.1"/>
</dbReference>
<dbReference type="InterPro" id="IPR014729">
    <property type="entry name" value="Rossmann-like_a/b/a_fold"/>
</dbReference>
<dbReference type="OrthoDB" id="9802794at2"/>
<name>A0A4Z0W7T3_9GAMM</name>
<dbReference type="PANTHER" id="PTHR37512:SF1">
    <property type="entry name" value="NADR_TTD14 AAA DOMAIN-CONTAINING PROTEIN"/>
    <property type="match status" value="1"/>
</dbReference>
<evidence type="ECO:0000313" key="3">
    <source>
        <dbReference type="Proteomes" id="UP000297475"/>
    </source>
</evidence>
<dbReference type="Pfam" id="PF13521">
    <property type="entry name" value="AAA_28"/>
    <property type="match status" value="1"/>
</dbReference>
<comment type="caution">
    <text evidence="2">The sequence shown here is derived from an EMBL/GenBank/DDBJ whole genome shotgun (WGS) entry which is preliminary data.</text>
</comment>
<dbReference type="NCBIfam" id="TIGR00125">
    <property type="entry name" value="cyt_tran_rel"/>
    <property type="match status" value="1"/>
</dbReference>
<dbReference type="InterPro" id="IPR038727">
    <property type="entry name" value="NadR/Ttd14_AAA_dom"/>
</dbReference>
<dbReference type="Proteomes" id="UP000297475">
    <property type="component" value="Unassembled WGS sequence"/>
</dbReference>
<protein>
    <submittedName>
        <fullName evidence="2">Cytidyltransferase</fullName>
    </submittedName>
</protein>
<feature type="domain" description="NadR/Ttd14 AAA" evidence="1">
    <location>
        <begin position="169"/>
        <end position="327"/>
    </location>
</feature>
<keyword evidence="3" id="KW-1185">Reference proteome</keyword>
<organism evidence="2 3">
    <name type="scientific">Natronospirillum operosum</name>
    <dbReference type="NCBI Taxonomy" id="2759953"/>
    <lineage>
        <taxon>Bacteria</taxon>
        <taxon>Pseudomonadati</taxon>
        <taxon>Pseudomonadota</taxon>
        <taxon>Gammaproteobacteria</taxon>
        <taxon>Oceanospirillales</taxon>
        <taxon>Natronospirillaceae</taxon>
        <taxon>Natronospirillum</taxon>
    </lineage>
</organism>
<dbReference type="InterPro" id="IPR004821">
    <property type="entry name" value="Cyt_trans-like"/>
</dbReference>
<evidence type="ECO:0000313" key="2">
    <source>
        <dbReference type="EMBL" id="TGG91679.1"/>
    </source>
</evidence>
<dbReference type="InterPro" id="IPR052735">
    <property type="entry name" value="NAD_biosynth-regulator"/>
</dbReference>
<dbReference type="InterPro" id="IPR027417">
    <property type="entry name" value="P-loop_NTPase"/>
</dbReference>
<dbReference type="SUPFAM" id="SSF52540">
    <property type="entry name" value="P-loop containing nucleoside triphosphate hydrolases"/>
    <property type="match status" value="1"/>
</dbReference>